<dbReference type="SUPFAM" id="SSF56954">
    <property type="entry name" value="Outer membrane efflux proteins (OEP)"/>
    <property type="match status" value="1"/>
</dbReference>
<evidence type="ECO:0000256" key="7">
    <source>
        <dbReference type="ARBA" id="ARBA00023237"/>
    </source>
</evidence>
<keyword evidence="3" id="KW-0813">Transport</keyword>
<comment type="similarity">
    <text evidence="2">Belongs to the outer membrane factor (OMF) (TC 1.B.17) family.</text>
</comment>
<dbReference type="PANTHER" id="PTHR30026:SF20">
    <property type="entry name" value="OUTER MEMBRANE PROTEIN TOLC"/>
    <property type="match status" value="1"/>
</dbReference>
<dbReference type="InterPro" id="IPR003423">
    <property type="entry name" value="OMP_efflux"/>
</dbReference>
<evidence type="ECO:0000313" key="10">
    <source>
        <dbReference type="EMBL" id="MFC3291377.1"/>
    </source>
</evidence>
<dbReference type="EMBL" id="JBHRUH010000010">
    <property type="protein sequence ID" value="MFC3291377.1"/>
    <property type="molecule type" value="Genomic_DNA"/>
</dbReference>
<dbReference type="PANTHER" id="PTHR30026">
    <property type="entry name" value="OUTER MEMBRANE PROTEIN TOLC"/>
    <property type="match status" value="1"/>
</dbReference>
<keyword evidence="4" id="KW-1134">Transmembrane beta strand</keyword>
<gene>
    <name evidence="10" type="ORF">ACFOEI_04790</name>
</gene>
<keyword evidence="5" id="KW-0812">Transmembrane</keyword>
<dbReference type="Gene3D" id="1.20.1600.10">
    <property type="entry name" value="Outer membrane efflux proteins (OEP)"/>
    <property type="match status" value="1"/>
</dbReference>
<evidence type="ECO:0000313" key="11">
    <source>
        <dbReference type="Proteomes" id="UP001595640"/>
    </source>
</evidence>
<evidence type="ECO:0000256" key="4">
    <source>
        <dbReference type="ARBA" id="ARBA00022452"/>
    </source>
</evidence>
<keyword evidence="8" id="KW-0175">Coiled coil</keyword>
<sequence length="464" mass="51832">MKGRSRLGALACLCGLAGTVQAQSSEMVSAVSGLPSLSQLFARALEHDAGLSRQRYELEATRQEVDKAWAGLRPQVEASYSHVYQDSSNIYTENPENYAQNDLYEERVDGELTEKVWRVQLSQPLFSLERWRQVDKAEAQTTAAELTLALAERDLALEVSQAYLDAFLASQTLALLESKREALALQHRQAQRAYDLGIGDRINLLEAQARFDQAEADQYEVENNLANALSTLERLTGITPNFAQRAVSDLQGIELGEQHGDLEEWLERTADNLQVRLARQQHQVMQADTAIRRAGHYPQVNLNLGYTDRNSPDELRASEDAQASVEVRVPIYRGGYTQANVRQGEMYAQSGEAEMTEARELARQEVRQRLRGLESKARRLEALKRSLESATLFLEAADKGEQLGLRDLVDVLDARADLYDLRIEFVEVIGQWLADKLALEAAVGDLETRDLSQAMALLAGLDAN</sequence>
<keyword evidence="11" id="KW-1185">Reference proteome</keyword>
<dbReference type="Proteomes" id="UP001595640">
    <property type="component" value="Unassembled WGS sequence"/>
</dbReference>
<feature type="signal peptide" evidence="9">
    <location>
        <begin position="1"/>
        <end position="22"/>
    </location>
</feature>
<feature type="coiled-coil region" evidence="8">
    <location>
        <begin position="134"/>
        <end position="222"/>
    </location>
</feature>
<proteinExistence type="inferred from homology"/>
<evidence type="ECO:0000256" key="2">
    <source>
        <dbReference type="ARBA" id="ARBA00007613"/>
    </source>
</evidence>
<evidence type="ECO:0000256" key="9">
    <source>
        <dbReference type="SAM" id="SignalP"/>
    </source>
</evidence>
<keyword evidence="7" id="KW-0998">Cell outer membrane</keyword>
<evidence type="ECO:0000256" key="8">
    <source>
        <dbReference type="SAM" id="Coils"/>
    </source>
</evidence>
<comment type="subcellular location">
    <subcellularLocation>
        <location evidence="1">Cell outer membrane</location>
    </subcellularLocation>
</comment>
<accession>A0ABV7LXU7</accession>
<name>A0ABV7LXU7_9GAMM</name>
<feature type="coiled-coil region" evidence="8">
    <location>
        <begin position="363"/>
        <end position="390"/>
    </location>
</feature>
<evidence type="ECO:0000256" key="6">
    <source>
        <dbReference type="ARBA" id="ARBA00023136"/>
    </source>
</evidence>
<evidence type="ECO:0000256" key="5">
    <source>
        <dbReference type="ARBA" id="ARBA00022692"/>
    </source>
</evidence>
<feature type="chain" id="PRO_5045534142" evidence="9">
    <location>
        <begin position="23"/>
        <end position="464"/>
    </location>
</feature>
<reference evidence="11" key="1">
    <citation type="journal article" date="2019" name="Int. J. Syst. Evol. Microbiol.">
        <title>The Global Catalogue of Microorganisms (GCM) 10K type strain sequencing project: providing services to taxonomists for standard genome sequencing and annotation.</title>
        <authorList>
            <consortium name="The Broad Institute Genomics Platform"/>
            <consortium name="The Broad Institute Genome Sequencing Center for Infectious Disease"/>
            <person name="Wu L."/>
            <person name="Ma J."/>
        </authorList>
    </citation>
    <scope>NUCLEOTIDE SEQUENCE [LARGE SCALE GENOMIC DNA]</scope>
    <source>
        <strain evidence="11">KCTC 12847</strain>
    </source>
</reference>
<dbReference type="Pfam" id="PF02321">
    <property type="entry name" value="OEP"/>
    <property type="match status" value="2"/>
</dbReference>
<keyword evidence="6" id="KW-0472">Membrane</keyword>
<evidence type="ECO:0000256" key="1">
    <source>
        <dbReference type="ARBA" id="ARBA00004442"/>
    </source>
</evidence>
<protein>
    <submittedName>
        <fullName evidence="10">TolC family protein</fullName>
    </submittedName>
</protein>
<keyword evidence="9" id="KW-0732">Signal</keyword>
<evidence type="ECO:0000256" key="3">
    <source>
        <dbReference type="ARBA" id="ARBA00022448"/>
    </source>
</evidence>
<comment type="caution">
    <text evidence="10">The sequence shown here is derived from an EMBL/GenBank/DDBJ whole genome shotgun (WGS) entry which is preliminary data.</text>
</comment>
<dbReference type="InterPro" id="IPR051906">
    <property type="entry name" value="TolC-like"/>
</dbReference>
<dbReference type="RefSeq" id="WP_019016762.1">
    <property type="nucleotide sequence ID" value="NZ_BMXD01000007.1"/>
</dbReference>
<organism evidence="10 11">
    <name type="scientific">Modicisalibacter luteus</name>
    <dbReference type="NCBI Taxonomy" id="453962"/>
    <lineage>
        <taxon>Bacteria</taxon>
        <taxon>Pseudomonadati</taxon>
        <taxon>Pseudomonadota</taxon>
        <taxon>Gammaproteobacteria</taxon>
        <taxon>Oceanospirillales</taxon>
        <taxon>Halomonadaceae</taxon>
        <taxon>Modicisalibacter</taxon>
    </lineage>
</organism>